<reference evidence="1" key="1">
    <citation type="submission" date="2015-12" db="EMBL/GenBank/DDBJ databases">
        <title>Update maize B73 reference genome by single molecule sequencing technologies.</title>
        <authorList>
            <consortium name="Maize Genome Sequencing Project"/>
            <person name="Ware D."/>
        </authorList>
    </citation>
    <scope>NUCLEOTIDE SEQUENCE [LARGE SCALE GENOMIC DNA]</scope>
    <source>
        <tissue evidence="1">Seedling</tissue>
    </source>
</reference>
<evidence type="ECO:0000313" key="1">
    <source>
        <dbReference type="EMBL" id="ONL93973.1"/>
    </source>
</evidence>
<sequence>MVWVRGLQDRIYILFFVRQASLIMITHRLCILKVSVQPIPKIQVMHQVKCCAPHVERFAYHELLIQRLTGGGGSTNVKILAVASSSTWRPLHLVYYIAMGRRSGQWYGERPPWARQQQAGVCVCICRTERRRPERQRP</sequence>
<name>A0A1D6JPR4_MAIZE</name>
<organism evidence="1">
    <name type="scientific">Zea mays</name>
    <name type="common">Maize</name>
    <dbReference type="NCBI Taxonomy" id="4577"/>
    <lineage>
        <taxon>Eukaryota</taxon>
        <taxon>Viridiplantae</taxon>
        <taxon>Streptophyta</taxon>
        <taxon>Embryophyta</taxon>
        <taxon>Tracheophyta</taxon>
        <taxon>Spermatophyta</taxon>
        <taxon>Magnoliopsida</taxon>
        <taxon>Liliopsida</taxon>
        <taxon>Poales</taxon>
        <taxon>Poaceae</taxon>
        <taxon>PACMAD clade</taxon>
        <taxon>Panicoideae</taxon>
        <taxon>Andropogonodae</taxon>
        <taxon>Andropogoneae</taxon>
        <taxon>Tripsacinae</taxon>
        <taxon>Zea</taxon>
    </lineage>
</organism>
<gene>
    <name evidence="1" type="ORF">ZEAMMB73_Zm00001d027801</name>
</gene>
<dbReference type="EMBL" id="CM007647">
    <property type="protein sequence ID" value="ONL93973.1"/>
    <property type="molecule type" value="Genomic_DNA"/>
</dbReference>
<dbReference type="AlphaFoldDB" id="A0A1D6JPR4"/>
<proteinExistence type="predicted"/>
<dbReference type="GO" id="GO:0016853">
    <property type="term" value="F:isomerase activity"/>
    <property type="evidence" value="ECO:0007669"/>
    <property type="project" value="UniProtKB-KW"/>
</dbReference>
<keyword evidence="1" id="KW-0413">Isomerase</keyword>
<accession>A0A1D6JPR4</accession>
<protein>
    <submittedName>
        <fullName evidence="1">DNA topoisomerase 3-alpha</fullName>
    </submittedName>
</protein>